<organism evidence="1 2">
    <name type="scientific">Brooklawnia cerclae</name>
    <dbReference type="NCBI Taxonomy" id="349934"/>
    <lineage>
        <taxon>Bacteria</taxon>
        <taxon>Bacillati</taxon>
        <taxon>Actinomycetota</taxon>
        <taxon>Actinomycetes</taxon>
        <taxon>Propionibacteriales</taxon>
        <taxon>Propionibacteriaceae</taxon>
        <taxon>Brooklawnia</taxon>
    </lineage>
</organism>
<protein>
    <submittedName>
        <fullName evidence="1">Uncharacterized protein</fullName>
    </submittedName>
</protein>
<sequence>MAFHPGNVATNFASDADSYFQRVYHGVFKRFLISPSKGGARLRYFVDGRPGEAWRSGEYYGTPGWIGRTNRQAYSPETVRDHWQRSADMLGIHW</sequence>
<evidence type="ECO:0000313" key="1">
    <source>
        <dbReference type="EMBL" id="NIH56321.1"/>
    </source>
</evidence>
<comment type="caution">
    <text evidence="1">The sequence shown here is derived from an EMBL/GenBank/DDBJ whole genome shotgun (WGS) entry which is preliminary data.</text>
</comment>
<gene>
    <name evidence="1" type="ORF">FB473_000966</name>
</gene>
<name>A0ABX0SI62_9ACTN</name>
<dbReference type="Proteomes" id="UP000749311">
    <property type="component" value="Unassembled WGS sequence"/>
</dbReference>
<dbReference type="RefSeq" id="WP_208390439.1">
    <property type="nucleotide sequence ID" value="NZ_BAAAOO010000002.1"/>
</dbReference>
<accession>A0ABX0SI62</accession>
<proteinExistence type="predicted"/>
<keyword evidence="2" id="KW-1185">Reference proteome</keyword>
<dbReference type="EMBL" id="JAAMOZ010000001">
    <property type="protein sequence ID" value="NIH56321.1"/>
    <property type="molecule type" value="Genomic_DNA"/>
</dbReference>
<evidence type="ECO:0000313" key="2">
    <source>
        <dbReference type="Proteomes" id="UP000749311"/>
    </source>
</evidence>
<reference evidence="1 2" key="1">
    <citation type="submission" date="2020-02" db="EMBL/GenBank/DDBJ databases">
        <title>Sequencing the genomes of 1000 actinobacteria strains.</title>
        <authorList>
            <person name="Klenk H.-P."/>
        </authorList>
    </citation>
    <scope>NUCLEOTIDE SEQUENCE [LARGE SCALE GENOMIC DNA]</scope>
    <source>
        <strain evidence="1 2">DSM 19609</strain>
    </source>
</reference>